<keyword evidence="8" id="KW-1185">Reference proteome</keyword>
<dbReference type="Pfam" id="PF00389">
    <property type="entry name" value="2-Hacid_dh"/>
    <property type="match status" value="1"/>
</dbReference>
<dbReference type="PANTHER" id="PTHR43761">
    <property type="entry name" value="D-ISOMER SPECIFIC 2-HYDROXYACID DEHYDROGENASE FAMILY PROTEIN (AFU_ORTHOLOGUE AFUA_1G13630)"/>
    <property type="match status" value="1"/>
</dbReference>
<dbReference type="GO" id="GO:0004617">
    <property type="term" value="F:phosphoglycerate dehydrogenase activity"/>
    <property type="evidence" value="ECO:0007669"/>
    <property type="project" value="UniProtKB-ARBA"/>
</dbReference>
<dbReference type="PROSITE" id="PS00670">
    <property type="entry name" value="D_2_HYDROXYACID_DH_2"/>
    <property type="match status" value="1"/>
</dbReference>
<dbReference type="GO" id="GO:0006564">
    <property type="term" value="P:L-serine biosynthetic process"/>
    <property type="evidence" value="ECO:0007669"/>
    <property type="project" value="UniProtKB-ARBA"/>
</dbReference>
<gene>
    <name evidence="7" type="ORF">H6A34_02085</name>
</gene>
<dbReference type="SUPFAM" id="SSF52283">
    <property type="entry name" value="Formate/glycerate dehydrogenase catalytic domain-like"/>
    <property type="match status" value="1"/>
</dbReference>
<dbReference type="InterPro" id="IPR036291">
    <property type="entry name" value="NAD(P)-bd_dom_sf"/>
</dbReference>
<comment type="caution">
    <text evidence="7">The sequence shown here is derived from an EMBL/GenBank/DDBJ whole genome shotgun (WGS) entry which is preliminary data.</text>
</comment>
<dbReference type="InterPro" id="IPR029753">
    <property type="entry name" value="D-isomer_DH_CS"/>
</dbReference>
<keyword evidence="2 4" id="KW-0560">Oxidoreductase</keyword>
<reference evidence="7" key="1">
    <citation type="submission" date="2020-08" db="EMBL/GenBank/DDBJ databases">
        <authorList>
            <person name="Cejkova D."/>
            <person name="Kubasova T."/>
            <person name="Jahodarova E."/>
            <person name="Rychlik I."/>
        </authorList>
    </citation>
    <scope>NUCLEOTIDE SEQUENCE</scope>
    <source>
        <strain evidence="7">An824</strain>
    </source>
</reference>
<dbReference type="PROSITE" id="PS00065">
    <property type="entry name" value="D_2_HYDROXYACID_DH_1"/>
    <property type="match status" value="1"/>
</dbReference>
<dbReference type="Gene3D" id="3.40.50.720">
    <property type="entry name" value="NAD(P)-binding Rossmann-like Domain"/>
    <property type="match status" value="2"/>
</dbReference>
<dbReference type="CDD" id="cd12162">
    <property type="entry name" value="2-Hacid_dh_4"/>
    <property type="match status" value="1"/>
</dbReference>
<dbReference type="FunFam" id="3.40.50.720:FF:000041">
    <property type="entry name" value="D-3-phosphoglycerate dehydrogenase"/>
    <property type="match status" value="1"/>
</dbReference>
<dbReference type="GO" id="GO:0051287">
    <property type="term" value="F:NAD binding"/>
    <property type="evidence" value="ECO:0007669"/>
    <property type="project" value="InterPro"/>
</dbReference>
<accession>A0A939B6L7</accession>
<evidence type="ECO:0000256" key="3">
    <source>
        <dbReference type="ARBA" id="ARBA00023027"/>
    </source>
</evidence>
<dbReference type="Pfam" id="PF02826">
    <property type="entry name" value="2-Hacid_dh_C"/>
    <property type="match status" value="1"/>
</dbReference>
<evidence type="ECO:0000313" key="7">
    <source>
        <dbReference type="EMBL" id="MBM6672672.1"/>
    </source>
</evidence>
<dbReference type="InterPro" id="IPR050418">
    <property type="entry name" value="D-iso_2-hydroxyacid_DH_PdxB"/>
</dbReference>
<dbReference type="AlphaFoldDB" id="A0A939B6L7"/>
<protein>
    <submittedName>
        <fullName evidence="7">D-2-hydroxyacid dehydrogenase</fullName>
    </submittedName>
</protein>
<dbReference type="PANTHER" id="PTHR43761:SF1">
    <property type="entry name" value="D-ISOMER SPECIFIC 2-HYDROXYACID DEHYDROGENASE CATALYTIC DOMAIN-CONTAINING PROTEIN-RELATED"/>
    <property type="match status" value="1"/>
</dbReference>
<dbReference type="InterPro" id="IPR029752">
    <property type="entry name" value="D-isomer_DH_CS1"/>
</dbReference>
<dbReference type="PROSITE" id="PS00671">
    <property type="entry name" value="D_2_HYDROXYACID_DH_3"/>
    <property type="match status" value="1"/>
</dbReference>
<keyword evidence="3" id="KW-0520">NAD</keyword>
<dbReference type="RefSeq" id="WP_205103147.1">
    <property type="nucleotide sequence ID" value="NZ_JACJJG010000004.1"/>
</dbReference>
<comment type="similarity">
    <text evidence="1 4">Belongs to the D-isomer specific 2-hydroxyacid dehydrogenase family.</text>
</comment>
<evidence type="ECO:0000256" key="2">
    <source>
        <dbReference type="ARBA" id="ARBA00023002"/>
    </source>
</evidence>
<evidence type="ECO:0000259" key="5">
    <source>
        <dbReference type="Pfam" id="PF00389"/>
    </source>
</evidence>
<dbReference type="GO" id="GO:0047545">
    <property type="term" value="F:(S)-2-hydroxyglutarate dehydrogenase activity"/>
    <property type="evidence" value="ECO:0007669"/>
    <property type="project" value="UniProtKB-ARBA"/>
</dbReference>
<sequence>MKIVILDGYSVNPGDLSWDTLKDLGELKVYDRTAADEVTERAADADALFTNKVIIDERVMASLPKLKYIGVLATGYNVVDVKAASNRGITVTNVPAYSTDSVVQMTLAHILNLTNQVAYYAEQNRNGRWSRAEDFCYWDEPVNELAGRTLGVVGLGNIGSKVAKVAAALGMDVFAYTSRNSASLPPGIQKATFTGLLGISDILTLHCPLTEKTYNMINRETISYMKRGALLINTGRGPLVDENAVAEALESGQLGGYGADVMVEEPPRADNPLFTAPNAYITPHIAWASTSARKRLVSIAVANLKAFADGSPVNVINPMQ</sequence>
<evidence type="ECO:0000256" key="4">
    <source>
        <dbReference type="RuleBase" id="RU003719"/>
    </source>
</evidence>
<feature type="domain" description="D-isomer specific 2-hydroxyacid dehydrogenase catalytic" evidence="5">
    <location>
        <begin position="17"/>
        <end position="317"/>
    </location>
</feature>
<dbReference type="InterPro" id="IPR006140">
    <property type="entry name" value="D-isomer_DH_NAD-bd"/>
</dbReference>
<evidence type="ECO:0000313" key="8">
    <source>
        <dbReference type="Proteomes" id="UP000706891"/>
    </source>
</evidence>
<evidence type="ECO:0000256" key="1">
    <source>
        <dbReference type="ARBA" id="ARBA00005854"/>
    </source>
</evidence>
<dbReference type="SUPFAM" id="SSF51735">
    <property type="entry name" value="NAD(P)-binding Rossmann-fold domains"/>
    <property type="match status" value="1"/>
</dbReference>
<evidence type="ECO:0000259" key="6">
    <source>
        <dbReference type="Pfam" id="PF02826"/>
    </source>
</evidence>
<dbReference type="Proteomes" id="UP000706891">
    <property type="component" value="Unassembled WGS sequence"/>
</dbReference>
<dbReference type="EMBL" id="JACJJG010000004">
    <property type="protein sequence ID" value="MBM6672672.1"/>
    <property type="molecule type" value="Genomic_DNA"/>
</dbReference>
<dbReference type="InterPro" id="IPR006139">
    <property type="entry name" value="D-isomer_2_OHA_DH_cat_dom"/>
</dbReference>
<name>A0A939B6L7_9BACT</name>
<organism evidence="7 8">
    <name type="scientific">Marseilla massiliensis</name>
    <dbReference type="NCBI Taxonomy" id="1841864"/>
    <lineage>
        <taxon>Bacteria</taxon>
        <taxon>Pseudomonadati</taxon>
        <taxon>Bacteroidota</taxon>
        <taxon>Bacteroidia</taxon>
        <taxon>Bacteroidales</taxon>
        <taxon>Prevotellaceae</taxon>
        <taxon>Marseilla</taxon>
    </lineage>
</organism>
<feature type="domain" description="D-isomer specific 2-hydroxyacid dehydrogenase NAD-binding" evidence="6">
    <location>
        <begin position="107"/>
        <end position="286"/>
    </location>
</feature>
<proteinExistence type="inferred from homology"/>
<reference evidence="7" key="2">
    <citation type="journal article" date="2021" name="Sci. Rep.">
        <title>The distribution of antibiotic resistance genes in chicken gut microbiota commensals.</title>
        <authorList>
            <person name="Juricova H."/>
            <person name="Matiasovicova J."/>
            <person name="Kubasova T."/>
            <person name="Cejkova D."/>
            <person name="Rychlik I."/>
        </authorList>
    </citation>
    <scope>NUCLEOTIDE SEQUENCE</scope>
    <source>
        <strain evidence="7">An824</strain>
    </source>
</reference>